<gene>
    <name evidence="2" type="ORF">SPHA_22954</name>
</gene>
<keyword evidence="1" id="KW-0812">Transmembrane</keyword>
<feature type="transmembrane region" description="Helical" evidence="1">
    <location>
        <begin position="182"/>
        <end position="200"/>
    </location>
</feature>
<sequence length="314" mass="35673">MNFSFSSFSRYSFFSFSSSLFFVSSLFLLLSSFSLLGITAHARKHIVLFFLFTFSLSLSLSLSLTHTENNECFFPSVYSPLYELSFSFPPFLTPPACPLYIIPWYDSTPAVIFSLTLRDKDGLLSASLRSFLSLPYPSLISTTSFIQLQYRSFSLTHFNHLSVTPSLEHSLNDRLTFSFSSYLPPAFFFIKLLYFIFFVFQPFLLLSLTRHLFLHFLFSLSLSLSLSLSFLISIFSLSPLGLTFILISLYGVPPSVLSFIYSSLPFFANCLPARASFHSSPAVSFPTLLNSHSPLSFTDRLLFLPYTQNYPFSV</sequence>
<evidence type="ECO:0000256" key="1">
    <source>
        <dbReference type="SAM" id="Phobius"/>
    </source>
</evidence>
<feature type="transmembrane region" description="Helical" evidence="1">
    <location>
        <begin position="241"/>
        <end position="264"/>
    </location>
</feature>
<comment type="caution">
    <text evidence="2">The sequence shown here is derived from an EMBL/GenBank/DDBJ whole genome shotgun (WGS) entry which is preliminary data.</text>
</comment>
<organism evidence="2 3">
    <name type="scientific">Acanthosepion pharaonis</name>
    <name type="common">Pharaoh cuttlefish</name>
    <name type="synonym">Sepia pharaonis</name>
    <dbReference type="NCBI Taxonomy" id="158019"/>
    <lineage>
        <taxon>Eukaryota</taxon>
        <taxon>Metazoa</taxon>
        <taxon>Spiralia</taxon>
        <taxon>Lophotrochozoa</taxon>
        <taxon>Mollusca</taxon>
        <taxon>Cephalopoda</taxon>
        <taxon>Coleoidea</taxon>
        <taxon>Decapodiformes</taxon>
        <taxon>Sepiida</taxon>
        <taxon>Sepiina</taxon>
        <taxon>Sepiidae</taxon>
        <taxon>Acanthosepion</taxon>
    </lineage>
</organism>
<feature type="transmembrane region" description="Helical" evidence="1">
    <location>
        <begin position="46"/>
        <end position="64"/>
    </location>
</feature>
<name>A0A812BS27_ACAPH</name>
<dbReference type="AlphaFoldDB" id="A0A812BS27"/>
<accession>A0A812BS27</accession>
<reference evidence="2" key="1">
    <citation type="submission" date="2021-01" db="EMBL/GenBank/DDBJ databases">
        <authorList>
            <person name="Li R."/>
            <person name="Bekaert M."/>
        </authorList>
    </citation>
    <scope>NUCLEOTIDE SEQUENCE</scope>
    <source>
        <strain evidence="2">Farmed</strain>
    </source>
</reference>
<dbReference type="EMBL" id="CAHIKZ030000847">
    <property type="protein sequence ID" value="CAE1241672.1"/>
    <property type="molecule type" value="Genomic_DNA"/>
</dbReference>
<evidence type="ECO:0000313" key="3">
    <source>
        <dbReference type="Proteomes" id="UP000597762"/>
    </source>
</evidence>
<feature type="transmembrane region" description="Helical" evidence="1">
    <location>
        <begin position="20"/>
        <end position="39"/>
    </location>
</feature>
<proteinExistence type="predicted"/>
<protein>
    <submittedName>
        <fullName evidence="2">Uncharacterized protein</fullName>
    </submittedName>
</protein>
<evidence type="ECO:0000313" key="2">
    <source>
        <dbReference type="EMBL" id="CAE1241672.1"/>
    </source>
</evidence>
<keyword evidence="3" id="KW-1185">Reference proteome</keyword>
<keyword evidence="1" id="KW-0472">Membrane</keyword>
<keyword evidence="1" id="KW-1133">Transmembrane helix</keyword>
<feature type="transmembrane region" description="Helical" evidence="1">
    <location>
        <begin position="212"/>
        <end position="235"/>
    </location>
</feature>
<dbReference type="Proteomes" id="UP000597762">
    <property type="component" value="Unassembled WGS sequence"/>
</dbReference>